<dbReference type="InterPro" id="IPR017870">
    <property type="entry name" value="FeS_cluster_insertion_CS"/>
</dbReference>
<dbReference type="STRING" id="41875.K8EQD0"/>
<evidence type="ECO:0000259" key="3">
    <source>
        <dbReference type="Pfam" id="PF01521"/>
    </source>
</evidence>
<organism evidence="4 5">
    <name type="scientific">Bathycoccus prasinos</name>
    <dbReference type="NCBI Taxonomy" id="41875"/>
    <lineage>
        <taxon>Eukaryota</taxon>
        <taxon>Viridiplantae</taxon>
        <taxon>Chlorophyta</taxon>
        <taxon>Mamiellophyceae</taxon>
        <taxon>Mamiellales</taxon>
        <taxon>Bathycoccaceae</taxon>
        <taxon>Bathycoccus</taxon>
    </lineage>
</organism>
<dbReference type="InterPro" id="IPR000361">
    <property type="entry name" value="ATAP_core_dom"/>
</dbReference>
<accession>K8EQD0</accession>
<reference evidence="4 5" key="1">
    <citation type="submission" date="2011-10" db="EMBL/GenBank/DDBJ databases">
        <authorList>
            <person name="Genoscope - CEA"/>
        </authorList>
    </citation>
    <scope>NUCLEOTIDE SEQUENCE [LARGE SCALE GENOMIC DNA]</scope>
    <source>
        <strain evidence="4 5">RCC 1105</strain>
    </source>
</reference>
<sequence length="140" mass="15439">MFTTRMLRRAMTHAAASSSSSTARQSTIKSTKQVMELTEAAAKRIHELLGNKGAEYLKIGIRTRGCNGMTYTMNYADEKDRGKFDEVVDQHGVKVIIEPNALMSIIGTKMDFVSDNLRSEFTFENPNAKASCGCGESFSV</sequence>
<dbReference type="Proteomes" id="UP000198341">
    <property type="component" value="Chromosome 1"/>
</dbReference>
<dbReference type="OrthoDB" id="333486at2759"/>
<comment type="similarity">
    <text evidence="1">Belongs to the HesB/IscA family.</text>
</comment>
<dbReference type="Gene3D" id="2.60.300.12">
    <property type="entry name" value="HesB-like domain"/>
    <property type="match status" value="1"/>
</dbReference>
<dbReference type="Pfam" id="PF01521">
    <property type="entry name" value="Fe-S_biosyn"/>
    <property type="match status" value="1"/>
</dbReference>
<evidence type="ECO:0000313" key="4">
    <source>
        <dbReference type="EMBL" id="CCO14630.1"/>
    </source>
</evidence>
<dbReference type="SUPFAM" id="SSF89360">
    <property type="entry name" value="HesB-like domain"/>
    <property type="match status" value="1"/>
</dbReference>
<keyword evidence="5" id="KW-1185">Reference proteome</keyword>
<dbReference type="GO" id="GO:0016226">
    <property type="term" value="P:iron-sulfur cluster assembly"/>
    <property type="evidence" value="ECO:0007669"/>
    <property type="project" value="InterPro"/>
</dbReference>
<comment type="function">
    <text evidence="2">Involved in the assembly of mitochondrial iron-sulfur proteins. Probably involved in the binding of an intermediate of Fe/S cluster assembly.</text>
</comment>
<dbReference type="FunFam" id="2.60.300.12:FF:000001">
    <property type="entry name" value="Iron-binding protein IscA"/>
    <property type="match status" value="1"/>
</dbReference>
<evidence type="ECO:0000313" key="5">
    <source>
        <dbReference type="Proteomes" id="UP000198341"/>
    </source>
</evidence>
<dbReference type="EMBL" id="FO082278">
    <property type="protein sequence ID" value="CCO14630.1"/>
    <property type="molecule type" value="Genomic_DNA"/>
</dbReference>
<dbReference type="InterPro" id="IPR016092">
    <property type="entry name" value="ATAP"/>
</dbReference>
<dbReference type="PANTHER" id="PTHR10072:SF41">
    <property type="entry name" value="IRON-SULFUR CLUSTER ASSEMBLY 1 HOMOLOG, MITOCHONDRIAL"/>
    <property type="match status" value="1"/>
</dbReference>
<name>K8EQD0_9CHLO</name>
<feature type="domain" description="Core" evidence="3">
    <location>
        <begin position="35"/>
        <end position="136"/>
    </location>
</feature>
<dbReference type="NCBIfam" id="TIGR00049">
    <property type="entry name" value="iron-sulfur cluster assembly accessory protein"/>
    <property type="match status" value="1"/>
</dbReference>
<dbReference type="InterPro" id="IPR035903">
    <property type="entry name" value="HesB-like_dom_sf"/>
</dbReference>
<dbReference type="GeneID" id="19018468"/>
<gene>
    <name evidence="4" type="ORF">Bathy01g07340</name>
</gene>
<dbReference type="AlphaFoldDB" id="K8EQD0"/>
<dbReference type="KEGG" id="bpg:Bathy01g07340"/>
<dbReference type="PROSITE" id="PS01152">
    <property type="entry name" value="HESB"/>
    <property type="match status" value="1"/>
</dbReference>
<evidence type="ECO:0000256" key="2">
    <source>
        <dbReference type="ARBA" id="ARBA00057984"/>
    </source>
</evidence>
<protein>
    <recommendedName>
        <fullName evidence="3">Core domain-containing protein</fullName>
    </recommendedName>
</protein>
<proteinExistence type="inferred from homology"/>
<dbReference type="InterPro" id="IPR050322">
    <property type="entry name" value="Fe-S_cluster_asmbl/transfer"/>
</dbReference>
<dbReference type="GO" id="GO:0005739">
    <property type="term" value="C:mitochondrion"/>
    <property type="evidence" value="ECO:0007669"/>
    <property type="project" value="TreeGrafter"/>
</dbReference>
<dbReference type="GO" id="GO:0051537">
    <property type="term" value="F:2 iron, 2 sulfur cluster binding"/>
    <property type="evidence" value="ECO:0007669"/>
    <property type="project" value="TreeGrafter"/>
</dbReference>
<dbReference type="PANTHER" id="PTHR10072">
    <property type="entry name" value="IRON-SULFUR CLUSTER ASSEMBLY PROTEIN"/>
    <property type="match status" value="1"/>
</dbReference>
<dbReference type="eggNOG" id="KOG1120">
    <property type="taxonomic scope" value="Eukaryota"/>
</dbReference>
<evidence type="ECO:0000256" key="1">
    <source>
        <dbReference type="ARBA" id="ARBA00006718"/>
    </source>
</evidence>
<dbReference type="RefSeq" id="XP_007515751.1">
    <property type="nucleotide sequence ID" value="XM_007515689.1"/>
</dbReference>